<protein>
    <submittedName>
        <fullName evidence="1">Uncharacterized protein</fullName>
    </submittedName>
</protein>
<name>A0A383A2C7_9ZZZZ</name>
<sequence length="154" mass="18092">MELEVVKKIQMFCGVRESIMKIFRCHIKKISGYISLGNQRDLILDWIKKNCQVESDEIFECLGTQIIDNYSSQIMDYSPVILGEKTFVSIRGSKFTLVNPSGPKKMRIYWYFDDLYIEEFVNLLEDREESDEIITTDFTLPKNHIDYLLLTPES</sequence>
<organism evidence="1">
    <name type="scientific">marine metagenome</name>
    <dbReference type="NCBI Taxonomy" id="408172"/>
    <lineage>
        <taxon>unclassified sequences</taxon>
        <taxon>metagenomes</taxon>
        <taxon>ecological metagenomes</taxon>
    </lineage>
</organism>
<accession>A0A383A2C7</accession>
<evidence type="ECO:0000313" key="1">
    <source>
        <dbReference type="EMBL" id="SVE01729.1"/>
    </source>
</evidence>
<reference evidence="1" key="1">
    <citation type="submission" date="2018-05" db="EMBL/GenBank/DDBJ databases">
        <authorList>
            <person name="Lanie J.A."/>
            <person name="Ng W.-L."/>
            <person name="Kazmierczak K.M."/>
            <person name="Andrzejewski T.M."/>
            <person name="Davidsen T.M."/>
            <person name="Wayne K.J."/>
            <person name="Tettelin H."/>
            <person name="Glass J.I."/>
            <person name="Rusch D."/>
            <person name="Podicherti R."/>
            <person name="Tsui H.-C.T."/>
            <person name="Winkler M.E."/>
        </authorList>
    </citation>
    <scope>NUCLEOTIDE SEQUENCE</scope>
</reference>
<feature type="non-terminal residue" evidence="1">
    <location>
        <position position="154"/>
    </location>
</feature>
<proteinExistence type="predicted"/>
<dbReference type="EMBL" id="UINC01188489">
    <property type="protein sequence ID" value="SVE01729.1"/>
    <property type="molecule type" value="Genomic_DNA"/>
</dbReference>
<gene>
    <name evidence="1" type="ORF">METZ01_LOCUS454583</name>
</gene>
<dbReference type="AlphaFoldDB" id="A0A383A2C7"/>